<dbReference type="SUPFAM" id="SSF48576">
    <property type="entry name" value="Terpenoid synthases"/>
    <property type="match status" value="1"/>
</dbReference>
<proteinExistence type="predicted"/>
<dbReference type="Gene3D" id="1.50.10.130">
    <property type="entry name" value="Terpene synthase, N-terminal domain"/>
    <property type="match status" value="1"/>
</dbReference>
<dbReference type="PANTHER" id="PTHR31225:SF221">
    <property type="entry name" value="(-)-GERMACRENE D SYNTHASE"/>
    <property type="match status" value="1"/>
</dbReference>
<dbReference type="PANTHER" id="PTHR31225">
    <property type="entry name" value="OS04G0344100 PROTEIN-RELATED"/>
    <property type="match status" value="1"/>
</dbReference>
<feature type="domain" description="Terpene synthase metal-binding" evidence="5">
    <location>
        <begin position="270"/>
        <end position="508"/>
    </location>
</feature>
<protein>
    <submittedName>
        <fullName evidence="6">Uncharacterized protein</fullName>
    </submittedName>
</protein>
<dbReference type="OrthoDB" id="1877784at2759"/>
<dbReference type="FunFam" id="1.10.600.10:FF:000007">
    <property type="entry name" value="Isoprene synthase, chloroplastic"/>
    <property type="match status" value="1"/>
</dbReference>
<dbReference type="AlphaFoldDB" id="A0A9Q1JPC9"/>
<feature type="domain" description="Terpene synthase N-terminal" evidence="4">
    <location>
        <begin position="35"/>
        <end position="211"/>
    </location>
</feature>
<evidence type="ECO:0000256" key="2">
    <source>
        <dbReference type="ARBA" id="ARBA00022723"/>
    </source>
</evidence>
<dbReference type="Pfam" id="PF03936">
    <property type="entry name" value="Terpene_synth_C"/>
    <property type="match status" value="1"/>
</dbReference>
<evidence type="ECO:0000259" key="4">
    <source>
        <dbReference type="Pfam" id="PF01397"/>
    </source>
</evidence>
<dbReference type="SUPFAM" id="SSF48239">
    <property type="entry name" value="Terpenoid cyclases/Protein prenyltransferases"/>
    <property type="match status" value="1"/>
</dbReference>
<organism evidence="6 7">
    <name type="scientific">Carnegiea gigantea</name>
    <dbReference type="NCBI Taxonomy" id="171969"/>
    <lineage>
        <taxon>Eukaryota</taxon>
        <taxon>Viridiplantae</taxon>
        <taxon>Streptophyta</taxon>
        <taxon>Embryophyta</taxon>
        <taxon>Tracheophyta</taxon>
        <taxon>Spermatophyta</taxon>
        <taxon>Magnoliopsida</taxon>
        <taxon>eudicotyledons</taxon>
        <taxon>Gunneridae</taxon>
        <taxon>Pentapetalae</taxon>
        <taxon>Caryophyllales</taxon>
        <taxon>Cactineae</taxon>
        <taxon>Cactaceae</taxon>
        <taxon>Cactoideae</taxon>
        <taxon>Echinocereeae</taxon>
        <taxon>Carnegiea</taxon>
    </lineage>
</organism>
<evidence type="ECO:0000256" key="3">
    <source>
        <dbReference type="ARBA" id="ARBA00023239"/>
    </source>
</evidence>
<dbReference type="GO" id="GO:0000287">
    <property type="term" value="F:magnesium ion binding"/>
    <property type="evidence" value="ECO:0007669"/>
    <property type="project" value="InterPro"/>
</dbReference>
<dbReference type="InterPro" id="IPR008930">
    <property type="entry name" value="Terpenoid_cyclase/PrenylTrfase"/>
</dbReference>
<dbReference type="InterPro" id="IPR005630">
    <property type="entry name" value="Terpene_synthase_metal-bd"/>
</dbReference>
<keyword evidence="7" id="KW-1185">Reference proteome</keyword>
<dbReference type="InterPro" id="IPR001906">
    <property type="entry name" value="Terpene_synth_N"/>
</dbReference>
<comment type="caution">
    <text evidence="6">The sequence shown here is derived from an EMBL/GenBank/DDBJ whole genome shotgun (WGS) entry which is preliminary data.</text>
</comment>
<dbReference type="Pfam" id="PF01397">
    <property type="entry name" value="Terpene_synth"/>
    <property type="match status" value="1"/>
</dbReference>
<dbReference type="EMBL" id="JAKOGI010000997">
    <property type="protein sequence ID" value="KAJ8428542.1"/>
    <property type="molecule type" value="Genomic_DNA"/>
</dbReference>
<evidence type="ECO:0000259" key="5">
    <source>
        <dbReference type="Pfam" id="PF03936"/>
    </source>
</evidence>
<dbReference type="GO" id="GO:0010333">
    <property type="term" value="F:terpene synthase activity"/>
    <property type="evidence" value="ECO:0007669"/>
    <property type="project" value="InterPro"/>
</dbReference>
<dbReference type="InterPro" id="IPR050148">
    <property type="entry name" value="Terpene_synthase-like"/>
</dbReference>
<dbReference type="SFLD" id="SFLDG01019">
    <property type="entry name" value="Terpene_Cyclase_Like_1_C_Termi"/>
    <property type="match status" value="1"/>
</dbReference>
<dbReference type="CDD" id="cd00684">
    <property type="entry name" value="Terpene_cyclase_plant_C1"/>
    <property type="match status" value="1"/>
</dbReference>
<accession>A0A9Q1JPC9</accession>
<keyword evidence="3" id="KW-0456">Lyase</keyword>
<dbReference type="InterPro" id="IPR036965">
    <property type="entry name" value="Terpene_synth_N_sf"/>
</dbReference>
<name>A0A9Q1JPC9_9CARY</name>
<dbReference type="SFLD" id="SFLDS00005">
    <property type="entry name" value="Isoprenoid_Synthase_Type_I"/>
    <property type="match status" value="1"/>
</dbReference>
<dbReference type="Gene3D" id="1.10.600.10">
    <property type="entry name" value="Farnesyl Diphosphate Synthase"/>
    <property type="match status" value="1"/>
</dbReference>
<evidence type="ECO:0000313" key="7">
    <source>
        <dbReference type="Proteomes" id="UP001153076"/>
    </source>
</evidence>
<reference evidence="6" key="1">
    <citation type="submission" date="2022-04" db="EMBL/GenBank/DDBJ databases">
        <title>Carnegiea gigantea Genome sequencing and assembly v2.</title>
        <authorList>
            <person name="Copetti D."/>
            <person name="Sanderson M.J."/>
            <person name="Burquez A."/>
            <person name="Wojciechowski M.F."/>
        </authorList>
    </citation>
    <scope>NUCLEOTIDE SEQUENCE</scope>
    <source>
        <strain evidence="6">SGP5-SGP5p</strain>
        <tissue evidence="6">Aerial part</tissue>
    </source>
</reference>
<evidence type="ECO:0000313" key="6">
    <source>
        <dbReference type="EMBL" id="KAJ8428542.1"/>
    </source>
</evidence>
<dbReference type="InterPro" id="IPR008949">
    <property type="entry name" value="Isoprenoid_synthase_dom_sf"/>
</dbReference>
<dbReference type="Proteomes" id="UP001153076">
    <property type="component" value="Unassembled WGS sequence"/>
</dbReference>
<keyword evidence="2" id="KW-0479">Metal-binding</keyword>
<sequence>MAPNISIKLLKKMSAQNISGSLNSRPIANFHPCPWGDHFLNLTHRDPATHSEKEQEVKTLKEMVKKDLLAKQQASEPLEELKFINAIQRLGVGYHFEEDIEKALERMFESYQDQCDKYDLFHVSLLFRILRQHGFIVSSDVFKKFKDENGSFKESLVSDIPGMLSLYEASYVRVHGDDILDEAVKFTTTHLKSRMASDLKSPLAEQVAHALHQPLHRGMARLESRHYISFYEKDPSHNRALLKLSKLDFNLLQALHKKELGDLTRWWKSLHVKLPFSRDRSTEVYFWMLGTYYEPHFLNARKIFSKLFKMVSLVDDTYDAYGTIEELELLTDAIQRWDEGCLDQIPEHVKWCYQALLETFKEVELELAQEGRSYGLQNVKEQMKILCQAYMQEAKWCHKKYVPTYDEYMEIGYVTSGCPFGIVASFLGMGEMATKEAFEWACQNPMPKAVKAVSTINRLMNDMGGHKFEQTRTHVASSVQCHVIRHGALSEDHAHEALKDKVEEAWKDLNEAMLRPFAIPKPLLDRILNLARASDVVYKGEDGYTIVSQAMKERETLLLMDPIPI</sequence>
<dbReference type="GO" id="GO:0016102">
    <property type="term" value="P:diterpenoid biosynthetic process"/>
    <property type="evidence" value="ECO:0007669"/>
    <property type="project" value="InterPro"/>
</dbReference>
<dbReference type="InterPro" id="IPR034741">
    <property type="entry name" value="Terpene_cyclase-like_1_C"/>
</dbReference>
<dbReference type="InterPro" id="IPR044814">
    <property type="entry name" value="Terpene_cyclase_plant_C1"/>
</dbReference>
<dbReference type="FunFam" id="1.50.10.130:FF:000001">
    <property type="entry name" value="Isoprene synthase, chloroplastic"/>
    <property type="match status" value="1"/>
</dbReference>
<evidence type="ECO:0000256" key="1">
    <source>
        <dbReference type="ARBA" id="ARBA00001946"/>
    </source>
</evidence>
<gene>
    <name evidence="6" type="ORF">Cgig2_003790</name>
</gene>
<comment type="cofactor">
    <cofactor evidence="1">
        <name>Mg(2+)</name>
        <dbReference type="ChEBI" id="CHEBI:18420"/>
    </cofactor>
</comment>